<dbReference type="Gene3D" id="3.30.40.10">
    <property type="entry name" value="Zinc/RING finger domain, C3HC4 (zinc finger)"/>
    <property type="match status" value="1"/>
</dbReference>
<feature type="compositionally biased region" description="Pro residues" evidence="1">
    <location>
        <begin position="1"/>
        <end position="25"/>
    </location>
</feature>
<dbReference type="Pfam" id="PF23112">
    <property type="entry name" value="PUB62-63_C"/>
    <property type="match status" value="1"/>
</dbReference>
<reference evidence="3 4" key="1">
    <citation type="journal article" date="2021" name="Nat. Plants">
        <title>The Taxus genome provides insights into paclitaxel biosynthesis.</title>
        <authorList>
            <person name="Xiong X."/>
            <person name="Gou J."/>
            <person name="Liao Q."/>
            <person name="Li Y."/>
            <person name="Zhou Q."/>
            <person name="Bi G."/>
            <person name="Li C."/>
            <person name="Du R."/>
            <person name="Wang X."/>
            <person name="Sun T."/>
            <person name="Guo L."/>
            <person name="Liang H."/>
            <person name="Lu P."/>
            <person name="Wu Y."/>
            <person name="Zhang Z."/>
            <person name="Ro D.K."/>
            <person name="Shang Y."/>
            <person name="Huang S."/>
            <person name="Yan J."/>
        </authorList>
    </citation>
    <scope>NUCLEOTIDE SEQUENCE [LARGE SCALE GENOMIC DNA]</scope>
    <source>
        <strain evidence="3">Ta-2019</strain>
    </source>
</reference>
<dbReference type="SUPFAM" id="SSF51197">
    <property type="entry name" value="Clavaminate synthase-like"/>
    <property type="match status" value="1"/>
</dbReference>
<proteinExistence type="predicted"/>
<dbReference type="SUPFAM" id="SSF57850">
    <property type="entry name" value="RING/U-box"/>
    <property type="match status" value="1"/>
</dbReference>
<dbReference type="AlphaFoldDB" id="A0AA38LG91"/>
<evidence type="ECO:0000313" key="3">
    <source>
        <dbReference type="EMBL" id="KAH9323314.1"/>
    </source>
</evidence>
<comment type="caution">
    <text evidence="3">The sequence shown here is derived from an EMBL/GenBank/DDBJ whole genome shotgun (WGS) entry which is preliminary data.</text>
</comment>
<feature type="region of interest" description="Disordered" evidence="1">
    <location>
        <begin position="394"/>
        <end position="416"/>
    </location>
</feature>
<dbReference type="PANTHER" id="PTHR33644:SF3">
    <property type="entry name" value="RING_U-BOX SUPERFAMILY PROTEIN"/>
    <property type="match status" value="1"/>
</dbReference>
<dbReference type="OMA" id="SMRRVNR"/>
<dbReference type="InterPro" id="IPR013083">
    <property type="entry name" value="Znf_RING/FYVE/PHD"/>
</dbReference>
<organism evidence="3 4">
    <name type="scientific">Taxus chinensis</name>
    <name type="common">Chinese yew</name>
    <name type="synonym">Taxus wallichiana var. chinensis</name>
    <dbReference type="NCBI Taxonomy" id="29808"/>
    <lineage>
        <taxon>Eukaryota</taxon>
        <taxon>Viridiplantae</taxon>
        <taxon>Streptophyta</taxon>
        <taxon>Embryophyta</taxon>
        <taxon>Tracheophyta</taxon>
        <taxon>Spermatophyta</taxon>
        <taxon>Pinopsida</taxon>
        <taxon>Pinidae</taxon>
        <taxon>Conifers II</taxon>
        <taxon>Cupressales</taxon>
        <taxon>Taxaceae</taxon>
        <taxon>Taxus</taxon>
    </lineage>
</organism>
<dbReference type="PANTHER" id="PTHR33644">
    <property type="entry name" value="U-BOX DOMAIN-CONTAINING PROTEIN 62-RELATED"/>
    <property type="match status" value="1"/>
</dbReference>
<accession>A0AA38LG91</accession>
<keyword evidence="4" id="KW-1185">Reference proteome</keyword>
<dbReference type="EMBL" id="JAHRHJ020000003">
    <property type="protein sequence ID" value="KAH9323314.1"/>
    <property type="molecule type" value="Genomic_DNA"/>
</dbReference>
<evidence type="ECO:0000259" key="2">
    <source>
        <dbReference type="Pfam" id="PF23112"/>
    </source>
</evidence>
<sequence>MSSMAPPPPPPLPPPQGPNPPPSSSPSPAAHLHPHHHPLPHHHPHHHAMSASSLSLGLVPHNASATRLSNPEPLASEPPPPPAAASPTPTSALLSRIKLADLLPDDGAPTPLYCKAVEALSGSLMRHNAAVIELGADDSTLLRVALESAKFYFRTRAQVQPNWAAKSPGYAPSAPSRPNMYSYRAGRAIEEGDSSPPCMADVFRCLGKASRAALSAIARHLRLRSDVFNPLLDDLPLPANEVSSSALVATYMPPSSQNGKGLFGGPKTNIEIEKGLMMLIVSDSPGLQVCDPNNRWYLADNGSRPGDVLLLTGRALSHATAGLRHAASYRIISDLPPGSGTGGRTSLAFRLMPQNNAILDCSPISEAGHIIPQSYGPISVSQFMDDLMAEEAGMSTGSDNTLETRRNQNQEPSLRSVLSDPLSGAYLEDAFVARCGHSFGGAMLRKVYETSRCITCGTEFEVASLVPNHALRAAATAVKNGDERRQLYNAALRKRRKEGDQGDGMKRLLTKDDVGFFMDRDSSRQSKGVQYPFAVDEKVMIKGNKRTPRQICWEGGNCDCSMPEWL</sequence>
<protein>
    <recommendedName>
        <fullName evidence="2">PUB 62/63 C-terminal domain-containing protein</fullName>
    </recommendedName>
</protein>
<feature type="region of interest" description="Disordered" evidence="1">
    <location>
        <begin position="1"/>
        <end position="90"/>
    </location>
</feature>
<feature type="domain" description="PUB 62/63 C-terminal" evidence="2">
    <location>
        <begin position="529"/>
        <end position="552"/>
    </location>
</feature>
<dbReference type="InterPro" id="IPR057649">
    <property type="entry name" value="PUB62-63_C"/>
</dbReference>
<name>A0AA38LG91_TAXCH</name>
<dbReference type="Proteomes" id="UP000824469">
    <property type="component" value="Unassembled WGS sequence"/>
</dbReference>
<gene>
    <name evidence="3" type="ORF">KI387_017953</name>
</gene>
<dbReference type="InterPro" id="IPR027443">
    <property type="entry name" value="IPNS-like_sf"/>
</dbReference>
<feature type="compositionally biased region" description="Basic residues" evidence="1">
    <location>
        <begin position="32"/>
        <end position="48"/>
    </location>
</feature>
<evidence type="ECO:0000313" key="4">
    <source>
        <dbReference type="Proteomes" id="UP000824469"/>
    </source>
</evidence>
<feature type="non-terminal residue" evidence="3">
    <location>
        <position position="1"/>
    </location>
</feature>
<evidence type="ECO:0000256" key="1">
    <source>
        <dbReference type="SAM" id="MobiDB-lite"/>
    </source>
</evidence>
<dbReference type="Gene3D" id="2.60.120.330">
    <property type="entry name" value="B-lactam Antibiotic, Isopenicillin N Synthase, Chain"/>
    <property type="match status" value="1"/>
</dbReference>